<dbReference type="EMBL" id="CACVKT020008353">
    <property type="protein sequence ID" value="CAC5414800.1"/>
    <property type="molecule type" value="Genomic_DNA"/>
</dbReference>
<dbReference type="SUPFAM" id="SSF57424">
    <property type="entry name" value="LDL receptor-like module"/>
    <property type="match status" value="2"/>
</dbReference>
<dbReference type="SMART" id="SM00192">
    <property type="entry name" value="LDLa"/>
    <property type="match status" value="2"/>
</dbReference>
<accession>A0A6J8E2X2</accession>
<evidence type="ECO:0000256" key="4">
    <source>
        <dbReference type="ARBA" id="ARBA00022737"/>
    </source>
</evidence>
<dbReference type="InterPro" id="IPR051221">
    <property type="entry name" value="LDLR-related"/>
</dbReference>
<keyword evidence="2" id="KW-0812">Transmembrane</keyword>
<dbReference type="PROSITE" id="PS50068">
    <property type="entry name" value="LDLRA_2"/>
    <property type="match status" value="2"/>
</dbReference>
<evidence type="ECO:0000256" key="7">
    <source>
        <dbReference type="ARBA" id="ARBA00023157"/>
    </source>
</evidence>
<keyword evidence="9" id="KW-0325">Glycoprotein</keyword>
<name>A0A6J8E2X2_MYTCO</name>
<evidence type="ECO:0000256" key="3">
    <source>
        <dbReference type="ARBA" id="ARBA00022729"/>
    </source>
</evidence>
<evidence type="ECO:0000256" key="5">
    <source>
        <dbReference type="ARBA" id="ARBA00022989"/>
    </source>
</evidence>
<sequence>MEKFDNKTVVVKLFYISSIVCYLAISCDISHNEFECSDGTCIPEYWYCDAYVDCEDGSDEANCLLECLTDEIFMCNDGFCIYNEWTCDNETDCSENEDEENCQGGTETTQTSENELTTESMHRFSTTIGYNFTILSNSTTPTLRKSGEMTEQTKSVRTTNDHLISEDFQTTTTSLPLTTTDHTTTIDIVQPTTDHTTTSIGVVQQITEHTTTIIDIVQPTTDHITTIIDIVQQTTGHTTTNIDVVQQITTIAGVSSFQGNKEAHHGY</sequence>
<dbReference type="GO" id="GO:0006898">
    <property type="term" value="P:receptor-mediated endocytosis"/>
    <property type="evidence" value="ECO:0007669"/>
    <property type="project" value="TreeGrafter"/>
</dbReference>
<dbReference type="PANTHER" id="PTHR22722:SF15">
    <property type="entry name" value="LOW-DENSITY LIPOPROTEIN RECEPTOR-RELATED"/>
    <property type="match status" value="1"/>
</dbReference>
<evidence type="ECO:0000256" key="6">
    <source>
        <dbReference type="ARBA" id="ARBA00023136"/>
    </source>
</evidence>
<evidence type="ECO:0000256" key="2">
    <source>
        <dbReference type="ARBA" id="ARBA00022692"/>
    </source>
</evidence>
<evidence type="ECO:0008006" key="13">
    <source>
        <dbReference type="Google" id="ProtNLM"/>
    </source>
</evidence>
<evidence type="ECO:0000313" key="11">
    <source>
        <dbReference type="EMBL" id="CAC5414800.1"/>
    </source>
</evidence>
<protein>
    <recommendedName>
        <fullName evidence="13">LRP2</fullName>
    </recommendedName>
</protein>
<dbReference type="GO" id="GO:0042562">
    <property type="term" value="F:hormone binding"/>
    <property type="evidence" value="ECO:0007669"/>
    <property type="project" value="TreeGrafter"/>
</dbReference>
<evidence type="ECO:0000256" key="8">
    <source>
        <dbReference type="ARBA" id="ARBA00023170"/>
    </source>
</evidence>
<evidence type="ECO:0000256" key="1">
    <source>
        <dbReference type="ARBA" id="ARBA00004167"/>
    </source>
</evidence>
<organism evidence="11 12">
    <name type="scientific">Mytilus coruscus</name>
    <name type="common">Sea mussel</name>
    <dbReference type="NCBI Taxonomy" id="42192"/>
    <lineage>
        <taxon>Eukaryota</taxon>
        <taxon>Metazoa</taxon>
        <taxon>Spiralia</taxon>
        <taxon>Lophotrochozoa</taxon>
        <taxon>Mollusca</taxon>
        <taxon>Bivalvia</taxon>
        <taxon>Autobranchia</taxon>
        <taxon>Pteriomorphia</taxon>
        <taxon>Mytilida</taxon>
        <taxon>Mytiloidea</taxon>
        <taxon>Mytilidae</taxon>
        <taxon>Mytilinae</taxon>
        <taxon>Mytilus</taxon>
    </lineage>
</organism>
<comment type="subcellular location">
    <subcellularLocation>
        <location evidence="1">Membrane</location>
        <topology evidence="1">Single-pass membrane protein</topology>
    </subcellularLocation>
</comment>
<dbReference type="PRINTS" id="PR00261">
    <property type="entry name" value="LDLRECEPTOR"/>
</dbReference>
<keyword evidence="5" id="KW-1133">Transmembrane helix</keyword>
<dbReference type="Pfam" id="PF00057">
    <property type="entry name" value="Ldl_recept_a"/>
    <property type="match status" value="2"/>
</dbReference>
<evidence type="ECO:0000313" key="12">
    <source>
        <dbReference type="Proteomes" id="UP000507470"/>
    </source>
</evidence>
<dbReference type="InterPro" id="IPR036055">
    <property type="entry name" value="LDL_receptor-like_sf"/>
</dbReference>
<feature type="disulfide bond" evidence="10">
    <location>
        <begin position="48"/>
        <end position="63"/>
    </location>
</feature>
<dbReference type="InterPro" id="IPR002172">
    <property type="entry name" value="LDrepeatLR_classA_rpt"/>
</dbReference>
<feature type="disulfide bond" evidence="10">
    <location>
        <begin position="75"/>
        <end position="93"/>
    </location>
</feature>
<keyword evidence="4" id="KW-0677">Repeat</keyword>
<dbReference type="GO" id="GO:0016324">
    <property type="term" value="C:apical plasma membrane"/>
    <property type="evidence" value="ECO:0007669"/>
    <property type="project" value="TreeGrafter"/>
</dbReference>
<keyword evidence="12" id="KW-1185">Reference proteome</keyword>
<dbReference type="CDD" id="cd00112">
    <property type="entry name" value="LDLa"/>
    <property type="match status" value="2"/>
</dbReference>
<evidence type="ECO:0000256" key="10">
    <source>
        <dbReference type="PROSITE-ProRule" id="PRU00124"/>
    </source>
</evidence>
<dbReference type="OrthoDB" id="6142318at2759"/>
<feature type="disulfide bond" evidence="10">
    <location>
        <begin position="87"/>
        <end position="102"/>
    </location>
</feature>
<gene>
    <name evidence="11" type="ORF">MCOR_47547</name>
</gene>
<dbReference type="FunFam" id="4.10.400.10:FF:000034">
    <property type="entry name" value="Low-density lipoprotein receptor-related protein 2"/>
    <property type="match status" value="1"/>
</dbReference>
<dbReference type="InterPro" id="IPR023415">
    <property type="entry name" value="LDLR_class-A_CS"/>
</dbReference>
<dbReference type="GO" id="GO:0043235">
    <property type="term" value="C:receptor complex"/>
    <property type="evidence" value="ECO:0007669"/>
    <property type="project" value="TreeGrafter"/>
</dbReference>
<dbReference type="Proteomes" id="UP000507470">
    <property type="component" value="Unassembled WGS sequence"/>
</dbReference>
<dbReference type="Gene3D" id="4.10.400.10">
    <property type="entry name" value="Low-density Lipoprotein Receptor"/>
    <property type="match status" value="2"/>
</dbReference>
<dbReference type="PROSITE" id="PS01209">
    <property type="entry name" value="LDLRA_1"/>
    <property type="match status" value="2"/>
</dbReference>
<keyword evidence="8" id="KW-0675">Receptor</keyword>
<dbReference type="PANTHER" id="PTHR22722">
    <property type="entry name" value="LOW-DENSITY LIPOPROTEIN RECEPTOR-RELATED PROTEIN 2-RELATED"/>
    <property type="match status" value="1"/>
</dbReference>
<keyword evidence="3" id="KW-0732">Signal</keyword>
<reference evidence="11 12" key="1">
    <citation type="submission" date="2020-06" db="EMBL/GenBank/DDBJ databases">
        <authorList>
            <person name="Li R."/>
            <person name="Bekaert M."/>
        </authorList>
    </citation>
    <scope>NUCLEOTIDE SEQUENCE [LARGE SCALE GENOMIC DNA]</scope>
    <source>
        <strain evidence="12">wild</strain>
    </source>
</reference>
<feature type="disulfide bond" evidence="10">
    <location>
        <begin position="36"/>
        <end position="54"/>
    </location>
</feature>
<evidence type="ECO:0000256" key="9">
    <source>
        <dbReference type="ARBA" id="ARBA00023180"/>
    </source>
</evidence>
<proteinExistence type="predicted"/>
<keyword evidence="7 10" id="KW-1015">Disulfide bond</keyword>
<dbReference type="AlphaFoldDB" id="A0A6J8E2X2"/>
<comment type="caution">
    <text evidence="10">Lacks conserved residue(s) required for the propagation of feature annotation.</text>
</comment>
<keyword evidence="6" id="KW-0472">Membrane</keyword>
<dbReference type="PROSITE" id="PS51257">
    <property type="entry name" value="PROKAR_LIPOPROTEIN"/>
    <property type="match status" value="1"/>
</dbReference>